<keyword evidence="2" id="KW-1185">Reference proteome</keyword>
<protein>
    <submittedName>
        <fullName evidence="1">Uncharacterized protein</fullName>
    </submittedName>
</protein>
<gene>
    <name evidence="1" type="ORF">N864_18570</name>
</gene>
<organism evidence="1 2">
    <name type="scientific">Intrasporangium chromatireducens Q5-1</name>
    <dbReference type="NCBI Taxonomy" id="584657"/>
    <lineage>
        <taxon>Bacteria</taxon>
        <taxon>Bacillati</taxon>
        <taxon>Actinomycetota</taxon>
        <taxon>Actinomycetes</taxon>
        <taxon>Micrococcales</taxon>
        <taxon>Intrasporangiaceae</taxon>
        <taxon>Intrasporangium</taxon>
    </lineage>
</organism>
<evidence type="ECO:0000313" key="1">
    <source>
        <dbReference type="EMBL" id="EWT06710.1"/>
    </source>
</evidence>
<proteinExistence type="predicted"/>
<evidence type="ECO:0000313" key="2">
    <source>
        <dbReference type="Proteomes" id="UP000019494"/>
    </source>
</evidence>
<accession>W9GKU1</accession>
<dbReference type="EMBL" id="AWQS01000036">
    <property type="protein sequence ID" value="EWT06710.1"/>
    <property type="molecule type" value="Genomic_DNA"/>
</dbReference>
<dbReference type="PATRIC" id="fig|584657.3.peg.1356"/>
<sequence length="173" mass="18786">MRRGAYVARGAWDAADQDGRYLLTALATVHTRPGDALSHHAALAAHGLPLFGHDPTRVDVVSNVRQTVNRCGLWVHPVSGAGVVERLGVVVVRPARRSSAADANGDSGRDAGEAVWLEKRREDAIRRRGHPVERVIWRDLDRPARIGSRVRAARQLVSPAVLDPATRRAVATP</sequence>
<name>W9GKU1_9MICO</name>
<dbReference type="Proteomes" id="UP000019494">
    <property type="component" value="Unassembled WGS sequence"/>
</dbReference>
<dbReference type="AlphaFoldDB" id="W9GKU1"/>
<comment type="caution">
    <text evidence="1">The sequence shown here is derived from an EMBL/GenBank/DDBJ whole genome shotgun (WGS) entry which is preliminary data.</text>
</comment>
<reference evidence="2" key="1">
    <citation type="submission" date="2013-08" db="EMBL/GenBank/DDBJ databases">
        <title>Intrasporangium oryzae NRRL B-24470.</title>
        <authorList>
            <person name="Liu H."/>
            <person name="Wang G."/>
        </authorList>
    </citation>
    <scope>NUCLEOTIDE SEQUENCE [LARGE SCALE GENOMIC DNA]</scope>
    <source>
        <strain evidence="2">Q5-1</strain>
    </source>
</reference>